<keyword evidence="7" id="KW-0963">Cytoplasm</keyword>
<comment type="similarity">
    <text evidence="5">Belongs to the ubiquitin conjugation factor E4 family.</text>
</comment>
<dbReference type="FunFam" id="3.30.40.10:FF:000055">
    <property type="entry name" value="Ubiquitin conjugation factor e4 a"/>
    <property type="match status" value="1"/>
</dbReference>
<feature type="compositionally biased region" description="Gly residues" evidence="11">
    <location>
        <begin position="7"/>
        <end position="21"/>
    </location>
</feature>
<evidence type="ECO:0000256" key="8">
    <source>
        <dbReference type="ARBA" id="ARBA00022679"/>
    </source>
</evidence>
<dbReference type="GO" id="GO:0005634">
    <property type="term" value="C:nucleus"/>
    <property type="evidence" value="ECO:0007669"/>
    <property type="project" value="UniProtKB-SubCell"/>
</dbReference>
<proteinExistence type="inferred from homology"/>
<dbReference type="Gene3D" id="3.30.40.10">
    <property type="entry name" value="Zinc/RING finger domain, C3HC4 (zinc finger)"/>
    <property type="match status" value="1"/>
</dbReference>
<comment type="catalytic activity">
    <reaction evidence="1">
        <text>S-ubiquitinyl-[E2 ubiquitin-conjugating enzyme]-L-cysteine + [acceptor protein]-L-lysine = [E2 ubiquitin-conjugating enzyme]-L-cysteine + N(6)-ubiquitinyl-[acceptor protein]-L-lysine.</text>
        <dbReference type="EC" id="2.3.2.27"/>
    </reaction>
</comment>
<evidence type="ECO:0000259" key="12">
    <source>
        <dbReference type="PROSITE" id="PS51698"/>
    </source>
</evidence>
<evidence type="ECO:0000256" key="5">
    <source>
        <dbReference type="ARBA" id="ARBA00007434"/>
    </source>
</evidence>
<dbReference type="AlphaFoldDB" id="A0ABD3NCH0"/>
<evidence type="ECO:0000256" key="2">
    <source>
        <dbReference type="ARBA" id="ARBA00004123"/>
    </source>
</evidence>
<keyword evidence="10" id="KW-0539">Nucleus</keyword>
<dbReference type="PANTHER" id="PTHR13931:SF2">
    <property type="entry name" value="UBIQUITIN CONJUGATION FACTOR E4 B"/>
    <property type="match status" value="1"/>
</dbReference>
<name>A0ABD3NCH0_9STRA</name>
<gene>
    <name evidence="13" type="ORF">ACHAW5_008180</name>
</gene>
<comment type="subcellular location">
    <subcellularLocation>
        <location evidence="3">Cytoplasm</location>
    </subcellularLocation>
    <subcellularLocation>
        <location evidence="2">Nucleus</location>
    </subcellularLocation>
</comment>
<organism evidence="13 14">
    <name type="scientific">Stephanodiscus triporus</name>
    <dbReference type="NCBI Taxonomy" id="2934178"/>
    <lineage>
        <taxon>Eukaryota</taxon>
        <taxon>Sar</taxon>
        <taxon>Stramenopiles</taxon>
        <taxon>Ochrophyta</taxon>
        <taxon>Bacillariophyta</taxon>
        <taxon>Coscinodiscophyceae</taxon>
        <taxon>Thalassiosirophycidae</taxon>
        <taxon>Stephanodiscales</taxon>
        <taxon>Stephanodiscaceae</taxon>
        <taxon>Stephanodiscus</taxon>
    </lineage>
</organism>
<evidence type="ECO:0000256" key="3">
    <source>
        <dbReference type="ARBA" id="ARBA00004496"/>
    </source>
</evidence>
<feature type="region of interest" description="Disordered" evidence="11">
    <location>
        <begin position="1"/>
        <end position="29"/>
    </location>
</feature>
<comment type="pathway">
    <text evidence="4">Protein modification; protein ubiquitination.</text>
</comment>
<keyword evidence="14" id="KW-1185">Reference proteome</keyword>
<evidence type="ECO:0000256" key="9">
    <source>
        <dbReference type="ARBA" id="ARBA00022786"/>
    </source>
</evidence>
<protein>
    <recommendedName>
        <fullName evidence="6">RING-type E3 ubiquitin transferase</fullName>
        <ecNumber evidence="6">2.3.2.27</ecNumber>
    </recommendedName>
</protein>
<evidence type="ECO:0000256" key="7">
    <source>
        <dbReference type="ARBA" id="ARBA00022490"/>
    </source>
</evidence>
<dbReference type="InterPro" id="IPR013083">
    <property type="entry name" value="Znf_RING/FYVE/PHD"/>
</dbReference>
<dbReference type="GO" id="GO:0005737">
    <property type="term" value="C:cytoplasm"/>
    <property type="evidence" value="ECO:0007669"/>
    <property type="project" value="UniProtKB-SubCell"/>
</dbReference>
<dbReference type="InterPro" id="IPR003613">
    <property type="entry name" value="Ubox_domain"/>
</dbReference>
<evidence type="ECO:0000256" key="4">
    <source>
        <dbReference type="ARBA" id="ARBA00004906"/>
    </source>
</evidence>
<keyword evidence="8" id="KW-0808">Transferase</keyword>
<keyword evidence="9" id="KW-0833">Ubl conjugation pathway</keyword>
<evidence type="ECO:0000256" key="6">
    <source>
        <dbReference type="ARBA" id="ARBA00012483"/>
    </source>
</evidence>
<sequence>MRELRQSGGGGGGGGGGAAGDGGRKTTSTSARMTIEEEEAEMMEILEQVKVQVVSYAASSLMVPDLFELGNDASLQLAKCLSAASSDPASSITFDSLGKNTSFYHCLCEELHSQGRDEFAVVIGDVVGHIVDSLSKCHSLLDEGSASTNNDGAVGGGGLYLVSALRELCTNRRAASALACLPSFLLPPPGAPSANERVETASVQQLAMMRMIQSMRGGGGDASRLLPPGAYHLRRSGPALEKDTILGLVLRLGLPTEGSNPSMPSVASSFSGAAARSRKDVSQIAGGFRRQLELYQGKCNELVRQLVVAGEESRKRVIQWLIDALLLNVAADAMRPDRSKVSSEELLMNLSVVLLKLCEPFIDDAKKAALVDPDFVCAPESHGGVYDLTGDNALPRLGENVTIEGVTYSPKNSFIPLCFFFCSRSLALSVVPGASRYENIVRNVYHIHRTIRQQNGDPRSDPRFDRILQVQFSKEIVMMSPTFIADVARFYNMAAGILLQLNKDQLKTMPEHIVDDMCSVLVYASSFAGNLLAGLDFGNLFRLTVTLLSKDYSHLVRNYNLRAKLGDVLHDIFLPRNSDRHSEVPDSVTCDPLAGGQPYLTSDRMSKETLAPSLLLLYGEVENTGYYEKNDHRTKIAALLKFLWDSPDHKAAFKGITEDKKSFITFANGIVNEMNDKFASVMETLPSIRTVQVQMANPQEWAALSEEERETITARHESNEQQVKHVLPLCNSVMKMLGFLNTDKDIRDMFLLPDMCPRLANMLLHVLNKLVGSRGLDLKVDNPETYNFRPKEMLQDLCVVFSSFAAADEFQIECARSGYYTADLMSKSVKTCRKLGLLIGESMELFDLLAIKVEVASKSLISDEDLYEDAPEEFLDPLMQEFMTDPVLLPTSNNVVDRRTITHHLLNNDTDPFNRKQLSIDDVVPAVELKEKMKLWLASKRAARDQAS</sequence>
<dbReference type="Proteomes" id="UP001530315">
    <property type="component" value="Unassembled WGS sequence"/>
</dbReference>
<accession>A0ABD3NCH0</accession>
<comment type="caution">
    <text evidence="13">The sequence shown here is derived from an EMBL/GenBank/DDBJ whole genome shotgun (WGS) entry which is preliminary data.</text>
</comment>
<dbReference type="Pfam" id="PF10408">
    <property type="entry name" value="Ufd2P_core"/>
    <property type="match status" value="1"/>
</dbReference>
<feature type="domain" description="U-box" evidence="12">
    <location>
        <begin position="869"/>
        <end position="943"/>
    </location>
</feature>
<reference evidence="13 14" key="1">
    <citation type="submission" date="2024-10" db="EMBL/GenBank/DDBJ databases">
        <title>Updated reference genomes for cyclostephanoid diatoms.</title>
        <authorList>
            <person name="Roberts W.R."/>
            <person name="Alverson A.J."/>
        </authorList>
    </citation>
    <scope>NUCLEOTIDE SEQUENCE [LARGE SCALE GENOMIC DNA]</scope>
    <source>
        <strain evidence="13 14">AJA276-08</strain>
    </source>
</reference>
<dbReference type="PANTHER" id="PTHR13931">
    <property type="entry name" value="UBIQUITINATION FACTOR E4"/>
    <property type="match status" value="1"/>
</dbReference>
<evidence type="ECO:0000256" key="10">
    <source>
        <dbReference type="ARBA" id="ARBA00023242"/>
    </source>
</evidence>
<evidence type="ECO:0000313" key="13">
    <source>
        <dbReference type="EMBL" id="KAL3773746.1"/>
    </source>
</evidence>
<dbReference type="InterPro" id="IPR019474">
    <property type="entry name" value="Ub_conjug_fac_E4_core"/>
</dbReference>
<dbReference type="PROSITE" id="PS51698">
    <property type="entry name" value="U_BOX"/>
    <property type="match status" value="1"/>
</dbReference>
<evidence type="ECO:0000256" key="11">
    <source>
        <dbReference type="SAM" id="MobiDB-lite"/>
    </source>
</evidence>
<dbReference type="EC" id="2.3.2.27" evidence="6"/>
<dbReference type="Pfam" id="PF04564">
    <property type="entry name" value="U-box"/>
    <property type="match status" value="1"/>
</dbReference>
<dbReference type="SUPFAM" id="SSF57850">
    <property type="entry name" value="RING/U-box"/>
    <property type="match status" value="1"/>
</dbReference>
<dbReference type="SMART" id="SM00504">
    <property type="entry name" value="Ubox"/>
    <property type="match status" value="1"/>
</dbReference>
<dbReference type="EMBL" id="JALLAZ020001509">
    <property type="protein sequence ID" value="KAL3773746.1"/>
    <property type="molecule type" value="Genomic_DNA"/>
</dbReference>
<dbReference type="InterPro" id="IPR045132">
    <property type="entry name" value="UBE4"/>
</dbReference>
<evidence type="ECO:0000256" key="1">
    <source>
        <dbReference type="ARBA" id="ARBA00000900"/>
    </source>
</evidence>
<evidence type="ECO:0000313" key="14">
    <source>
        <dbReference type="Proteomes" id="UP001530315"/>
    </source>
</evidence>
<dbReference type="GO" id="GO:0061630">
    <property type="term" value="F:ubiquitin protein ligase activity"/>
    <property type="evidence" value="ECO:0007669"/>
    <property type="project" value="UniProtKB-EC"/>
</dbReference>